<dbReference type="Proteomes" id="UP000267821">
    <property type="component" value="Unassembled WGS sequence"/>
</dbReference>
<proteinExistence type="predicted"/>
<protein>
    <submittedName>
        <fullName evidence="1">Uncharacterized protein</fullName>
    </submittedName>
</protein>
<organism evidence="1 2">
    <name type="scientific">Terfezia boudieri ATCC MYA-4762</name>
    <dbReference type="NCBI Taxonomy" id="1051890"/>
    <lineage>
        <taxon>Eukaryota</taxon>
        <taxon>Fungi</taxon>
        <taxon>Dikarya</taxon>
        <taxon>Ascomycota</taxon>
        <taxon>Pezizomycotina</taxon>
        <taxon>Pezizomycetes</taxon>
        <taxon>Pezizales</taxon>
        <taxon>Pezizaceae</taxon>
        <taxon>Terfezia</taxon>
    </lineage>
</organism>
<evidence type="ECO:0000313" key="2">
    <source>
        <dbReference type="Proteomes" id="UP000267821"/>
    </source>
</evidence>
<dbReference type="AlphaFoldDB" id="A0A3N4LPY3"/>
<name>A0A3N4LPY3_9PEZI</name>
<keyword evidence="2" id="KW-1185">Reference proteome</keyword>
<dbReference type="InParanoid" id="A0A3N4LPY3"/>
<gene>
    <name evidence="1" type="ORF">L211DRAFT_869184</name>
</gene>
<accession>A0A3N4LPY3</accession>
<sequence length="279" mass="31328">MNSMPNAARRLVCNWQSGSQDILAWVHFITVYMEASSSGTQGKIRRAVSPMNSRSYKKSKPLARWREEWRQWWISARSANIQATITFSAHILGSVKYRSKLFVREYYKSLYDLCFKSVGNQSSGSENDNISYNNTNVQEHYDDKEKLLSFIIMGIPGKYQLQIILSANVELKILGIGKTMFGTYIICRYAQEHPDSNIVWEGSSGAVTLHADGNVSLGLDILYDDGGALYLVDAMVLTLEASRPFILFTSPNAIRFKELKKSGYCPNSQNACLSGGNQS</sequence>
<dbReference type="EMBL" id="ML121550">
    <property type="protein sequence ID" value="RPB22701.1"/>
    <property type="molecule type" value="Genomic_DNA"/>
</dbReference>
<reference evidence="1 2" key="1">
    <citation type="journal article" date="2018" name="Nat. Ecol. Evol.">
        <title>Pezizomycetes genomes reveal the molecular basis of ectomycorrhizal truffle lifestyle.</title>
        <authorList>
            <person name="Murat C."/>
            <person name="Payen T."/>
            <person name="Noel B."/>
            <person name="Kuo A."/>
            <person name="Morin E."/>
            <person name="Chen J."/>
            <person name="Kohler A."/>
            <person name="Krizsan K."/>
            <person name="Balestrini R."/>
            <person name="Da Silva C."/>
            <person name="Montanini B."/>
            <person name="Hainaut M."/>
            <person name="Levati E."/>
            <person name="Barry K.W."/>
            <person name="Belfiori B."/>
            <person name="Cichocki N."/>
            <person name="Clum A."/>
            <person name="Dockter R.B."/>
            <person name="Fauchery L."/>
            <person name="Guy J."/>
            <person name="Iotti M."/>
            <person name="Le Tacon F."/>
            <person name="Lindquist E.A."/>
            <person name="Lipzen A."/>
            <person name="Malagnac F."/>
            <person name="Mello A."/>
            <person name="Molinier V."/>
            <person name="Miyauchi S."/>
            <person name="Poulain J."/>
            <person name="Riccioni C."/>
            <person name="Rubini A."/>
            <person name="Sitrit Y."/>
            <person name="Splivallo R."/>
            <person name="Traeger S."/>
            <person name="Wang M."/>
            <person name="Zifcakova L."/>
            <person name="Wipf D."/>
            <person name="Zambonelli A."/>
            <person name="Paolocci F."/>
            <person name="Nowrousian M."/>
            <person name="Ottonello S."/>
            <person name="Baldrian P."/>
            <person name="Spatafora J.W."/>
            <person name="Henrissat B."/>
            <person name="Nagy L.G."/>
            <person name="Aury J.M."/>
            <person name="Wincker P."/>
            <person name="Grigoriev I.V."/>
            <person name="Bonfante P."/>
            <person name="Martin F.M."/>
        </authorList>
    </citation>
    <scope>NUCLEOTIDE SEQUENCE [LARGE SCALE GENOMIC DNA]</scope>
    <source>
        <strain evidence="1 2">ATCC MYA-4762</strain>
    </source>
</reference>
<evidence type="ECO:0000313" key="1">
    <source>
        <dbReference type="EMBL" id="RPB22701.1"/>
    </source>
</evidence>
<dbReference type="OrthoDB" id="2340858at2759"/>